<gene>
    <name evidence="1" type="ORF">SAMN06265376_105223</name>
</gene>
<evidence type="ECO:0000313" key="2">
    <source>
        <dbReference type="Proteomes" id="UP000198379"/>
    </source>
</evidence>
<evidence type="ECO:0008006" key="3">
    <source>
        <dbReference type="Google" id="ProtNLM"/>
    </source>
</evidence>
<name>A0A239B0H0_9FLAO</name>
<dbReference type="Proteomes" id="UP000198379">
    <property type="component" value="Unassembled WGS sequence"/>
</dbReference>
<proteinExistence type="predicted"/>
<organism evidence="1 2">
    <name type="scientific">Dokdonia pacifica</name>
    <dbReference type="NCBI Taxonomy" id="1627892"/>
    <lineage>
        <taxon>Bacteria</taxon>
        <taxon>Pseudomonadati</taxon>
        <taxon>Bacteroidota</taxon>
        <taxon>Flavobacteriia</taxon>
        <taxon>Flavobacteriales</taxon>
        <taxon>Flavobacteriaceae</taxon>
        <taxon>Dokdonia</taxon>
    </lineage>
</organism>
<dbReference type="AlphaFoldDB" id="A0A239B0H0"/>
<dbReference type="EMBL" id="FZNY01000005">
    <property type="protein sequence ID" value="SNS00713.1"/>
    <property type="molecule type" value="Genomic_DNA"/>
</dbReference>
<reference evidence="1 2" key="1">
    <citation type="submission" date="2017-06" db="EMBL/GenBank/DDBJ databases">
        <authorList>
            <person name="Kim H.J."/>
            <person name="Triplett B.A."/>
        </authorList>
    </citation>
    <scope>NUCLEOTIDE SEQUENCE [LARGE SCALE GENOMIC DNA]</scope>
    <source>
        <strain evidence="1 2">DSM 25597</strain>
    </source>
</reference>
<accession>A0A239B0H0</accession>
<keyword evidence="2" id="KW-1185">Reference proteome</keyword>
<evidence type="ECO:0000313" key="1">
    <source>
        <dbReference type="EMBL" id="SNS00713.1"/>
    </source>
</evidence>
<protein>
    <recommendedName>
        <fullName evidence="3">DUF1059 domain-containing protein</fullName>
    </recommendedName>
</protein>
<sequence length="87" mass="9905">MIHQKTTIHMKTMTCKQLGGACDMTFQANTFEEIAAMSKQHGTAMFEAQDEAHLKAMDDMKALMSSPESMQAWFESKRREFDALPED</sequence>